<evidence type="ECO:0000256" key="1">
    <source>
        <dbReference type="SAM" id="MobiDB-lite"/>
    </source>
</evidence>
<feature type="domain" description="Chitin-binding type-2" evidence="3">
    <location>
        <begin position="344"/>
        <end position="396"/>
    </location>
</feature>
<dbReference type="OrthoDB" id="5846329at2759"/>
<gene>
    <name evidence="4" type="ORF">BOKJ2_LOCUS488</name>
</gene>
<feature type="compositionally biased region" description="Pro residues" evidence="1">
    <location>
        <begin position="406"/>
        <end position="441"/>
    </location>
</feature>
<sequence>MKVLLLLLATVVIPTLSAGSEKWILRRDLLELCSYNLRHNLHPDLQLGQCNPYFLRCESDDKTGNIRVRLGSCANGRVFLGNKCTKIEKMGNACFDVAVNLVNAASTKLAQVVGFCERNAPQTAAVFVGKFKECSRQAMLCIPNGEIPAIPFACPEGHTIDIHTLSCVPTKDNCPKTVSNNVFYPVLATLNRRWCRDNRKDKNDDSYDPHDGVEPDSLRCRNWFVTCGRDSQKFSFCSSGSIFDKSTKRCRTVRDEDQCHVQYDCLNHSWKNIAFDKCQSDFAYCRGFIPIEYQCPHDSVLGRDGECVAKDYVRECRPDVSWDCENGEVYDRNGELCPEKPAPAPQCVDGETLAVNGSCSLFKRCDYGHFELRKCPYGSGFHPRVKECETTYKCPENDGPYIYNPVPEPPRPTQPPFEPLPPQNPKPYPHYPEEPFPPQPHWSPDQACREDPGPAGYHRDPLNCAKFYQCASGRWVQQNCAPGTVFNPSGPYCDHIGTVPGC</sequence>
<keyword evidence="5" id="KW-1185">Reference proteome</keyword>
<dbReference type="Gene3D" id="2.170.140.10">
    <property type="entry name" value="Chitin binding domain"/>
    <property type="match status" value="1"/>
</dbReference>
<feature type="domain" description="Chitin-binding type-2" evidence="3">
    <location>
        <begin position="445"/>
        <end position="502"/>
    </location>
</feature>
<dbReference type="EMBL" id="CAJFDH010000001">
    <property type="protein sequence ID" value="CAD5205804.1"/>
    <property type="molecule type" value="Genomic_DNA"/>
</dbReference>
<feature type="domain" description="Chitin-binding type-2" evidence="3">
    <location>
        <begin position="192"/>
        <end position="261"/>
    </location>
</feature>
<evidence type="ECO:0000259" key="3">
    <source>
        <dbReference type="PROSITE" id="PS50940"/>
    </source>
</evidence>
<proteinExistence type="predicted"/>
<feature type="signal peptide" evidence="2">
    <location>
        <begin position="1"/>
        <end position="19"/>
    </location>
</feature>
<dbReference type="SMART" id="SM00494">
    <property type="entry name" value="ChtBD2"/>
    <property type="match status" value="5"/>
</dbReference>
<evidence type="ECO:0000313" key="5">
    <source>
        <dbReference type="Proteomes" id="UP000614601"/>
    </source>
</evidence>
<dbReference type="Proteomes" id="UP000614601">
    <property type="component" value="Unassembled WGS sequence"/>
</dbReference>
<feature type="region of interest" description="Disordered" evidence="1">
    <location>
        <begin position="403"/>
        <end position="452"/>
    </location>
</feature>
<dbReference type="Pfam" id="PF01607">
    <property type="entry name" value="CBM_14"/>
    <property type="match status" value="2"/>
</dbReference>
<dbReference type="SUPFAM" id="SSF57625">
    <property type="entry name" value="Invertebrate chitin-binding proteins"/>
    <property type="match status" value="2"/>
</dbReference>
<feature type="domain" description="Chitin-binding type-2" evidence="3">
    <location>
        <begin position="113"/>
        <end position="176"/>
    </location>
</feature>
<dbReference type="AlphaFoldDB" id="A0A811JRA8"/>
<evidence type="ECO:0000313" key="4">
    <source>
        <dbReference type="EMBL" id="CAD5205804.1"/>
    </source>
</evidence>
<dbReference type="InterPro" id="IPR002557">
    <property type="entry name" value="Chitin-bd_dom"/>
</dbReference>
<organism evidence="4 5">
    <name type="scientific">Bursaphelenchus okinawaensis</name>
    <dbReference type="NCBI Taxonomy" id="465554"/>
    <lineage>
        <taxon>Eukaryota</taxon>
        <taxon>Metazoa</taxon>
        <taxon>Ecdysozoa</taxon>
        <taxon>Nematoda</taxon>
        <taxon>Chromadorea</taxon>
        <taxon>Rhabditida</taxon>
        <taxon>Tylenchina</taxon>
        <taxon>Tylenchomorpha</taxon>
        <taxon>Aphelenchoidea</taxon>
        <taxon>Aphelenchoididae</taxon>
        <taxon>Bursaphelenchus</taxon>
    </lineage>
</organism>
<name>A0A811JRA8_9BILA</name>
<dbReference type="InterPro" id="IPR036508">
    <property type="entry name" value="Chitin-bd_dom_sf"/>
</dbReference>
<dbReference type="Proteomes" id="UP000783686">
    <property type="component" value="Unassembled WGS sequence"/>
</dbReference>
<dbReference type="EMBL" id="CAJFCW020000001">
    <property type="protein sequence ID" value="CAG9079312.1"/>
    <property type="molecule type" value="Genomic_DNA"/>
</dbReference>
<dbReference type="GO" id="GO:0005576">
    <property type="term" value="C:extracellular region"/>
    <property type="evidence" value="ECO:0007669"/>
    <property type="project" value="InterPro"/>
</dbReference>
<protein>
    <recommendedName>
        <fullName evidence="3">Chitin-binding type-2 domain-containing protein</fullName>
    </recommendedName>
</protein>
<accession>A0A811JRA8</accession>
<keyword evidence="2" id="KW-0732">Signal</keyword>
<reference evidence="4" key="1">
    <citation type="submission" date="2020-09" db="EMBL/GenBank/DDBJ databases">
        <authorList>
            <person name="Kikuchi T."/>
        </authorList>
    </citation>
    <scope>NUCLEOTIDE SEQUENCE</scope>
    <source>
        <strain evidence="4">SH1</strain>
    </source>
</reference>
<dbReference type="PROSITE" id="PS50940">
    <property type="entry name" value="CHIT_BIND_II"/>
    <property type="match status" value="4"/>
</dbReference>
<dbReference type="GO" id="GO:0008061">
    <property type="term" value="F:chitin binding"/>
    <property type="evidence" value="ECO:0007669"/>
    <property type="project" value="InterPro"/>
</dbReference>
<feature type="chain" id="PRO_5036220743" description="Chitin-binding type-2 domain-containing protein" evidence="2">
    <location>
        <begin position="20"/>
        <end position="502"/>
    </location>
</feature>
<comment type="caution">
    <text evidence="4">The sequence shown here is derived from an EMBL/GenBank/DDBJ whole genome shotgun (WGS) entry which is preliminary data.</text>
</comment>
<evidence type="ECO:0000256" key="2">
    <source>
        <dbReference type="SAM" id="SignalP"/>
    </source>
</evidence>